<dbReference type="EMBL" id="KQ964459">
    <property type="protein sequence ID" value="KXN72156.1"/>
    <property type="molecule type" value="Genomic_DNA"/>
</dbReference>
<feature type="signal peptide" evidence="1">
    <location>
        <begin position="1"/>
        <end position="18"/>
    </location>
</feature>
<dbReference type="Pfam" id="PF24808">
    <property type="entry name" value="DUF7707"/>
    <property type="match status" value="1"/>
</dbReference>
<sequence>MKLKTIIIGLSSILSLSAQCSDFNKDICVRNKQYCETICSSSDGSKTNNCSELDLNFECACNKSSSLLAEYYSSFPAIYEVCYKNLTVCFDNCDDGICLMECSKAYICIYKDIYNGNVTHLFESTQVKNSDTPVNSPKLAEGSATQSRQQIFIY</sequence>
<organism evidence="3 4">
    <name type="scientific">Conidiobolus coronatus (strain ATCC 28846 / CBS 209.66 / NRRL 28638)</name>
    <name type="common">Delacroixia coronata</name>
    <dbReference type="NCBI Taxonomy" id="796925"/>
    <lineage>
        <taxon>Eukaryota</taxon>
        <taxon>Fungi</taxon>
        <taxon>Fungi incertae sedis</taxon>
        <taxon>Zoopagomycota</taxon>
        <taxon>Entomophthoromycotina</taxon>
        <taxon>Entomophthoromycetes</taxon>
        <taxon>Entomophthorales</taxon>
        <taxon>Ancylistaceae</taxon>
        <taxon>Conidiobolus</taxon>
    </lineage>
</organism>
<dbReference type="InterPro" id="IPR056124">
    <property type="entry name" value="DUF7707"/>
</dbReference>
<feature type="domain" description="DUF7707" evidence="2">
    <location>
        <begin position="25"/>
        <end position="105"/>
    </location>
</feature>
<dbReference type="Proteomes" id="UP000070444">
    <property type="component" value="Unassembled WGS sequence"/>
</dbReference>
<reference evidence="3 4" key="1">
    <citation type="journal article" date="2015" name="Genome Biol. Evol.">
        <title>Phylogenomic analyses indicate that early fungi evolved digesting cell walls of algal ancestors of land plants.</title>
        <authorList>
            <person name="Chang Y."/>
            <person name="Wang S."/>
            <person name="Sekimoto S."/>
            <person name="Aerts A.L."/>
            <person name="Choi C."/>
            <person name="Clum A."/>
            <person name="LaButti K.M."/>
            <person name="Lindquist E.A."/>
            <person name="Yee Ngan C."/>
            <person name="Ohm R.A."/>
            <person name="Salamov A.A."/>
            <person name="Grigoriev I.V."/>
            <person name="Spatafora J.W."/>
            <person name="Berbee M.L."/>
        </authorList>
    </citation>
    <scope>NUCLEOTIDE SEQUENCE [LARGE SCALE GENOMIC DNA]</scope>
    <source>
        <strain evidence="3 4">NRRL 28638</strain>
    </source>
</reference>
<evidence type="ECO:0000313" key="3">
    <source>
        <dbReference type="EMBL" id="KXN72156.1"/>
    </source>
</evidence>
<name>A0A137PAZ9_CONC2</name>
<evidence type="ECO:0000259" key="2">
    <source>
        <dbReference type="Pfam" id="PF24808"/>
    </source>
</evidence>
<protein>
    <recommendedName>
        <fullName evidence="2">DUF7707 domain-containing protein</fullName>
    </recommendedName>
</protein>
<proteinExistence type="predicted"/>
<feature type="chain" id="PRO_5007294673" description="DUF7707 domain-containing protein" evidence="1">
    <location>
        <begin position="19"/>
        <end position="154"/>
    </location>
</feature>
<evidence type="ECO:0000256" key="1">
    <source>
        <dbReference type="SAM" id="SignalP"/>
    </source>
</evidence>
<accession>A0A137PAZ9</accession>
<dbReference type="AlphaFoldDB" id="A0A137PAZ9"/>
<gene>
    <name evidence="3" type="ORF">CONCODRAFT_69272</name>
</gene>
<evidence type="ECO:0000313" key="4">
    <source>
        <dbReference type="Proteomes" id="UP000070444"/>
    </source>
</evidence>
<keyword evidence="1" id="KW-0732">Signal</keyword>
<keyword evidence="4" id="KW-1185">Reference proteome</keyword>